<feature type="region of interest" description="Disordered" evidence="1">
    <location>
        <begin position="27"/>
        <end position="49"/>
    </location>
</feature>
<organism evidence="3 4">
    <name type="scientific">Tumebacillus algifaecis</name>
    <dbReference type="NCBI Taxonomy" id="1214604"/>
    <lineage>
        <taxon>Bacteria</taxon>
        <taxon>Bacillati</taxon>
        <taxon>Bacillota</taxon>
        <taxon>Bacilli</taxon>
        <taxon>Bacillales</taxon>
        <taxon>Alicyclobacillaceae</taxon>
        <taxon>Tumebacillus</taxon>
    </lineage>
</organism>
<evidence type="ECO:0000259" key="2">
    <source>
        <dbReference type="Pfam" id="PF00668"/>
    </source>
</evidence>
<dbReference type="RefSeq" id="WP_094236706.1">
    <property type="nucleotide sequence ID" value="NZ_CP022657.1"/>
</dbReference>
<dbReference type="InterPro" id="IPR023213">
    <property type="entry name" value="CAT-like_dom_sf"/>
</dbReference>
<dbReference type="Pfam" id="PF00668">
    <property type="entry name" value="Condensation"/>
    <property type="match status" value="1"/>
</dbReference>
<protein>
    <recommendedName>
        <fullName evidence="2">Condensation domain-containing protein</fullName>
    </recommendedName>
</protein>
<evidence type="ECO:0000313" key="3">
    <source>
        <dbReference type="EMBL" id="ASS75462.1"/>
    </source>
</evidence>
<dbReference type="CDD" id="cd19531">
    <property type="entry name" value="LCL_NRPS-like"/>
    <property type="match status" value="1"/>
</dbReference>
<evidence type="ECO:0000256" key="1">
    <source>
        <dbReference type="SAM" id="MobiDB-lite"/>
    </source>
</evidence>
<accession>A0A223D1K6</accession>
<proteinExistence type="predicted"/>
<dbReference type="GO" id="GO:0008610">
    <property type="term" value="P:lipid biosynthetic process"/>
    <property type="evidence" value="ECO:0007669"/>
    <property type="project" value="UniProtKB-ARBA"/>
</dbReference>
<dbReference type="GO" id="GO:0003824">
    <property type="term" value="F:catalytic activity"/>
    <property type="evidence" value="ECO:0007669"/>
    <property type="project" value="InterPro"/>
</dbReference>
<dbReference type="Proteomes" id="UP000214688">
    <property type="component" value="Chromosome"/>
</dbReference>
<dbReference type="PANTHER" id="PTHR45398">
    <property type="match status" value="1"/>
</dbReference>
<evidence type="ECO:0000313" key="4">
    <source>
        <dbReference type="Proteomes" id="UP000214688"/>
    </source>
</evidence>
<dbReference type="Gene3D" id="3.30.559.30">
    <property type="entry name" value="Nonribosomal peptide synthetase, condensation domain"/>
    <property type="match status" value="1"/>
</dbReference>
<dbReference type="KEGG" id="tab:CIG75_11060"/>
<dbReference type="AlphaFoldDB" id="A0A223D1K6"/>
<name>A0A223D1K6_9BACL</name>
<keyword evidence="4" id="KW-1185">Reference proteome</keyword>
<sequence>MDRLQERLAALSPEQRALFEQQVMRKSLSARGERGKGSISRRGHQGPSRLSFDQERMWQLHQQAPELPTYNVYGSIRIRGLLKVDAMRRALHEIIRRHEAWRTVFRMIDGQVMQVVMPEILLPWVEVDLTDVALVDREQAMQKVIGEEVKRPFELEQGPMLRVKLVHAAQDEWCLVLTVHHLVTDRVSFSIVFEELSELYRALVQGARATLPEPEIQYSDYAEWQREYLTGDELQRLLAYWKGRLAGSDFLLQLPTDYPRPVVQSHRGVRVFFDLPQAGLQRLKALGQQEGATSFMVLLAAYQVLLHRLCGQEDIVVGTPFANRGRKEMARVLGYVLTSSVIRTEVSGELRFCDLLHRVREAAIGAFAHQELPFHLLKEALHLPVDSSRNPVFQAMFVYVEADDRPLQLPGLEIEYDLLDAGTAKYDLTLGLVEREWGLECFFEYSPDLHRAETVHHFAQTWLSLIEAIIENPSAKICTL</sequence>
<gene>
    <name evidence="3" type="ORF">CIG75_11060</name>
</gene>
<dbReference type="OrthoDB" id="2379369at2"/>
<dbReference type="SUPFAM" id="SSF52777">
    <property type="entry name" value="CoA-dependent acyltransferases"/>
    <property type="match status" value="2"/>
</dbReference>
<dbReference type="InterPro" id="IPR001242">
    <property type="entry name" value="Condensation_dom"/>
</dbReference>
<dbReference type="EMBL" id="CP022657">
    <property type="protein sequence ID" value="ASS75462.1"/>
    <property type="molecule type" value="Genomic_DNA"/>
</dbReference>
<dbReference type="Gene3D" id="3.30.559.10">
    <property type="entry name" value="Chloramphenicol acetyltransferase-like domain"/>
    <property type="match status" value="1"/>
</dbReference>
<dbReference type="PANTHER" id="PTHR45398:SF1">
    <property type="entry name" value="ENZYME, PUTATIVE (JCVI)-RELATED"/>
    <property type="match status" value="1"/>
</dbReference>
<reference evidence="3 4" key="1">
    <citation type="journal article" date="2015" name="Int. J. Syst. Evol. Microbiol.">
        <title>Tumebacillus algifaecis sp. nov., isolated from decomposing algal scum.</title>
        <authorList>
            <person name="Wu Y.F."/>
            <person name="Zhang B."/>
            <person name="Xing P."/>
            <person name="Wu Q.L."/>
            <person name="Liu S.J."/>
        </authorList>
    </citation>
    <scope>NUCLEOTIDE SEQUENCE [LARGE SCALE GENOMIC DNA]</scope>
    <source>
        <strain evidence="3 4">THMBR28</strain>
    </source>
</reference>
<feature type="domain" description="Condensation" evidence="2">
    <location>
        <begin position="49"/>
        <end position="477"/>
    </location>
</feature>